<dbReference type="Proteomes" id="UP000712080">
    <property type="component" value="Unassembled WGS sequence"/>
</dbReference>
<evidence type="ECO:0000256" key="1">
    <source>
        <dbReference type="SAM" id="SignalP"/>
    </source>
</evidence>
<dbReference type="InterPro" id="IPR021958">
    <property type="entry name" value="DUF3575"/>
</dbReference>
<dbReference type="EMBL" id="JAAMPU010000107">
    <property type="protein sequence ID" value="NMH29018.1"/>
    <property type="molecule type" value="Genomic_DNA"/>
</dbReference>
<accession>A0A972FUZ2</accession>
<dbReference type="Pfam" id="PF12099">
    <property type="entry name" value="DUF3575"/>
    <property type="match status" value="1"/>
</dbReference>
<keyword evidence="3" id="KW-1185">Reference proteome</keyword>
<protein>
    <submittedName>
        <fullName evidence="2">DUF3575 domain-containing protein</fullName>
    </submittedName>
</protein>
<evidence type="ECO:0000313" key="2">
    <source>
        <dbReference type="EMBL" id="NMH29018.1"/>
    </source>
</evidence>
<dbReference type="AlphaFoldDB" id="A0A972FUZ2"/>
<sequence>MKKLLLLLLCGTPLFAQETGSPIAEKKNEVRLDVLSAVAYGKANLSYERFLSDDWSVGLTGSFSFSDKFDKDFDRGYRNTLPKTEIIPYVRYRLSDSFKSYYFVEVFASLNSGDYKEMIRDSNGATAIYRINKEGYFDVAPGASIGYKVYFAEKFVLEFLAGAGFNLLDPDKSPDVVTRLGINVGYRF</sequence>
<feature type="signal peptide" evidence="1">
    <location>
        <begin position="1"/>
        <end position="16"/>
    </location>
</feature>
<name>A0A972FUZ2_9FLAO</name>
<gene>
    <name evidence="2" type="ORF">G6047_13315</name>
</gene>
<reference evidence="2" key="1">
    <citation type="submission" date="2020-02" db="EMBL/GenBank/DDBJ databases">
        <title>Flavobacterium sp. genome.</title>
        <authorList>
            <person name="Jung H.S."/>
            <person name="Baek J.H."/>
            <person name="Jeon C.O."/>
        </authorList>
    </citation>
    <scope>NUCLEOTIDE SEQUENCE</scope>
    <source>
        <strain evidence="2">SE-s28</strain>
    </source>
</reference>
<feature type="chain" id="PRO_5037836711" evidence="1">
    <location>
        <begin position="17"/>
        <end position="188"/>
    </location>
</feature>
<organism evidence="2 3">
    <name type="scientific">Flavobacterium silvaticum</name>
    <dbReference type="NCBI Taxonomy" id="1852020"/>
    <lineage>
        <taxon>Bacteria</taxon>
        <taxon>Pseudomonadati</taxon>
        <taxon>Bacteroidota</taxon>
        <taxon>Flavobacteriia</taxon>
        <taxon>Flavobacteriales</taxon>
        <taxon>Flavobacteriaceae</taxon>
        <taxon>Flavobacterium</taxon>
    </lineage>
</organism>
<dbReference type="RefSeq" id="WP_169528117.1">
    <property type="nucleotide sequence ID" value="NZ_JAAMPU010000107.1"/>
</dbReference>
<keyword evidence="1" id="KW-0732">Signal</keyword>
<proteinExistence type="predicted"/>
<evidence type="ECO:0000313" key="3">
    <source>
        <dbReference type="Proteomes" id="UP000712080"/>
    </source>
</evidence>
<comment type="caution">
    <text evidence="2">The sequence shown here is derived from an EMBL/GenBank/DDBJ whole genome shotgun (WGS) entry which is preliminary data.</text>
</comment>